<proteinExistence type="predicted"/>
<dbReference type="Proteomes" id="UP000053354">
    <property type="component" value="Chromosome"/>
</dbReference>
<keyword evidence="3" id="KW-1185">Reference proteome</keyword>
<gene>
    <name evidence="2" type="ORF">I858_006850</name>
</gene>
<sequence length="294" mass="34749">MHDMLCGKLLGDGCLTKQLNRMPRFQFTHCKKDAGWSFYCFEQLSPFIPLNPPKYRKVIDGRIASGFTESYLVQSRTSEELCRLYEVWYPHSKKELPFSYIENHFTNKTLAWWYQDDGHFKIQNGIPRKIILSTDSFSLAENYFLIDFLNKRYGFHFSIDAQNRLLLYDQYQIMYFLKLVDPHIHESMNRKRKPSHTIKKIANRTTIYLPSDITIHKPTFEINEQYKRLPLLLSLSDNHVHFFPQTNTLLDSQVATKPYQIQIENGFKESLILLRNQTGLNISQLTTLCFKLNS</sequence>
<dbReference type="Gene3D" id="3.10.28.10">
    <property type="entry name" value="Homing endonucleases"/>
    <property type="match status" value="2"/>
</dbReference>
<accession>A0A1B1S0Q1</accession>
<reference evidence="2" key="1">
    <citation type="submission" date="2016-10" db="EMBL/GenBank/DDBJ databases">
        <authorList>
            <person name="See-Too W.S."/>
        </authorList>
    </citation>
    <scope>NUCLEOTIDE SEQUENCE</scope>
    <source>
        <strain evidence="2">L10.15</strain>
    </source>
</reference>
<dbReference type="InterPro" id="IPR004860">
    <property type="entry name" value="LAGLIDADG_dom"/>
</dbReference>
<name>A0A1B1S0Q1_9BACL</name>
<dbReference type="Pfam" id="PF03161">
    <property type="entry name" value="LAGLIDADG_2"/>
    <property type="match status" value="1"/>
</dbReference>
<dbReference type="InterPro" id="IPR027434">
    <property type="entry name" value="Homing_endonucl"/>
</dbReference>
<dbReference type="EMBL" id="CP016540">
    <property type="protein sequence ID" value="ANU26744.1"/>
    <property type="molecule type" value="Genomic_DNA"/>
</dbReference>
<evidence type="ECO:0000313" key="3">
    <source>
        <dbReference type="Proteomes" id="UP000053354"/>
    </source>
</evidence>
<protein>
    <recommendedName>
        <fullName evidence="1">Homing endonuclease LAGLIDADG domain-containing protein</fullName>
    </recommendedName>
</protein>
<dbReference type="SUPFAM" id="SSF55608">
    <property type="entry name" value="Homing endonucleases"/>
    <property type="match status" value="1"/>
</dbReference>
<dbReference type="AlphaFoldDB" id="A0A1B1S0Q1"/>
<dbReference type="KEGG" id="pll:I858_006850"/>
<dbReference type="RefSeq" id="WP_049693880.1">
    <property type="nucleotide sequence ID" value="NZ_CP016540.2"/>
</dbReference>
<organism evidence="2 3">
    <name type="scientific">Planococcus versutus</name>
    <dbReference type="NCBI Taxonomy" id="1302659"/>
    <lineage>
        <taxon>Bacteria</taxon>
        <taxon>Bacillati</taxon>
        <taxon>Bacillota</taxon>
        <taxon>Bacilli</taxon>
        <taxon>Bacillales</taxon>
        <taxon>Caryophanaceae</taxon>
        <taxon>Planococcus</taxon>
    </lineage>
</organism>
<dbReference type="OrthoDB" id="2351986at2"/>
<evidence type="ECO:0000259" key="1">
    <source>
        <dbReference type="Pfam" id="PF03161"/>
    </source>
</evidence>
<evidence type="ECO:0000313" key="2">
    <source>
        <dbReference type="EMBL" id="ANU26744.1"/>
    </source>
</evidence>
<feature type="domain" description="Homing endonuclease LAGLIDADG" evidence="1">
    <location>
        <begin position="4"/>
        <end position="164"/>
    </location>
</feature>
<dbReference type="GO" id="GO:0004519">
    <property type="term" value="F:endonuclease activity"/>
    <property type="evidence" value="ECO:0007669"/>
    <property type="project" value="InterPro"/>
</dbReference>